<proteinExistence type="predicted"/>
<keyword evidence="2" id="KW-1185">Reference proteome</keyword>
<sequence length="155" mass="17083">MSNHLLQACPSFCQDSDLKENRFVYRDAARLGLCNEPMLLDFAFQRNIDNDTGKTAINACTANLGHVMGKAPHAMLISVEGSMLADRRIINNLLATDHQVTNFVAATPINSTAAPSHLVMRRTLASVFKRGQNYTNKASLSIFSTNFEVLEGPNR</sequence>
<name>A0A1Q8RT34_9PEZI</name>
<comment type="caution">
    <text evidence="1">The sequence shown here is derived from an EMBL/GenBank/DDBJ whole genome shotgun (WGS) entry which is preliminary data.</text>
</comment>
<evidence type="ECO:0000313" key="2">
    <source>
        <dbReference type="Proteomes" id="UP000186583"/>
    </source>
</evidence>
<accession>A0A1Q8RT34</accession>
<dbReference type="Proteomes" id="UP000186583">
    <property type="component" value="Unassembled WGS sequence"/>
</dbReference>
<protein>
    <submittedName>
        <fullName evidence="1">Uncharacterized protein</fullName>
    </submittedName>
</protein>
<dbReference type="EMBL" id="MPGH01000091">
    <property type="protein sequence ID" value="OLN87482.1"/>
    <property type="molecule type" value="Genomic_DNA"/>
</dbReference>
<dbReference type="AlphaFoldDB" id="A0A1Q8RT34"/>
<gene>
    <name evidence="1" type="ORF">CCHL11_06098</name>
</gene>
<evidence type="ECO:0000313" key="1">
    <source>
        <dbReference type="EMBL" id="OLN87482.1"/>
    </source>
</evidence>
<organism evidence="1 2">
    <name type="scientific">Colletotrichum chlorophyti</name>
    <dbReference type="NCBI Taxonomy" id="708187"/>
    <lineage>
        <taxon>Eukaryota</taxon>
        <taxon>Fungi</taxon>
        <taxon>Dikarya</taxon>
        <taxon>Ascomycota</taxon>
        <taxon>Pezizomycotina</taxon>
        <taxon>Sordariomycetes</taxon>
        <taxon>Hypocreomycetidae</taxon>
        <taxon>Glomerellales</taxon>
        <taxon>Glomerellaceae</taxon>
        <taxon>Colletotrichum</taxon>
    </lineage>
</organism>
<reference evidence="1 2" key="1">
    <citation type="submission" date="2016-11" db="EMBL/GenBank/DDBJ databases">
        <title>Draft Genome Assembly of Colletotrichum chlorophyti a pathogen of herbaceous plants.</title>
        <authorList>
            <person name="Gan P."/>
            <person name="Narusaka M."/>
            <person name="Tsushima A."/>
            <person name="Narusaka Y."/>
            <person name="Takano Y."/>
            <person name="Shirasu K."/>
        </authorList>
    </citation>
    <scope>NUCLEOTIDE SEQUENCE [LARGE SCALE GENOMIC DNA]</scope>
    <source>
        <strain evidence="1 2">NTL11</strain>
    </source>
</reference>